<accession>A0ABY5I4Q7</accession>
<evidence type="ECO:0000256" key="3">
    <source>
        <dbReference type="RuleBase" id="RU004514"/>
    </source>
</evidence>
<feature type="domain" description="Alanine racemase N-terminal" evidence="4">
    <location>
        <begin position="18"/>
        <end position="212"/>
    </location>
</feature>
<name>A0ABY5I4Q7_9FIRM</name>
<evidence type="ECO:0000256" key="2">
    <source>
        <dbReference type="HAMAP-Rule" id="MF_02087"/>
    </source>
</evidence>
<protein>
    <recommendedName>
        <fullName evidence="2">Pyridoxal phosphate homeostasis protein</fullName>
        <shortName evidence="2">PLP homeostasis protein</shortName>
    </recommendedName>
</protein>
<evidence type="ECO:0000256" key="1">
    <source>
        <dbReference type="ARBA" id="ARBA00022898"/>
    </source>
</evidence>
<reference evidence="5" key="1">
    <citation type="submission" date="2022-07" db="EMBL/GenBank/DDBJ databases">
        <title>Faecal culturing of patients with breast cancer.</title>
        <authorList>
            <person name="Teng N.M.Y."/>
            <person name="Kiu R."/>
            <person name="Evans R."/>
            <person name="Baker D.J."/>
            <person name="Zenner C."/>
            <person name="Robinson S.D."/>
            <person name="Hall L.J."/>
        </authorList>
    </citation>
    <scope>NUCLEOTIDE SEQUENCE</scope>
    <source>
        <strain evidence="5">LH1062</strain>
    </source>
</reference>
<feature type="modified residue" description="N6-(pyridoxal phosphate)lysine" evidence="2">
    <location>
        <position position="25"/>
    </location>
</feature>
<dbReference type="CDD" id="cd00635">
    <property type="entry name" value="PLPDE_III_YBL036c_like"/>
    <property type="match status" value="1"/>
</dbReference>
<organism evidence="5 6">
    <name type="scientific">Allocoprobacillus halotolerans</name>
    <dbReference type="NCBI Taxonomy" id="2944914"/>
    <lineage>
        <taxon>Bacteria</taxon>
        <taxon>Bacillati</taxon>
        <taxon>Bacillota</taxon>
        <taxon>Erysipelotrichia</taxon>
        <taxon>Erysipelotrichales</taxon>
        <taxon>Erysipelotrichaceae</taxon>
        <taxon>Allocoprobacillus</taxon>
    </lineage>
</organism>
<dbReference type="Proteomes" id="UP001060112">
    <property type="component" value="Chromosome"/>
</dbReference>
<comment type="function">
    <text evidence="2">Pyridoxal 5'-phosphate (PLP)-binding protein, which is involved in PLP homeostasis.</text>
</comment>
<keyword evidence="6" id="KW-1185">Reference proteome</keyword>
<keyword evidence="1 2" id="KW-0663">Pyridoxal phosphate</keyword>
<comment type="similarity">
    <text evidence="2 3">Belongs to the pyridoxal phosphate-binding protein YggS/PROSC family.</text>
</comment>
<dbReference type="SUPFAM" id="SSF51419">
    <property type="entry name" value="PLP-binding barrel"/>
    <property type="match status" value="1"/>
</dbReference>
<dbReference type="Gene3D" id="3.20.20.10">
    <property type="entry name" value="Alanine racemase"/>
    <property type="match status" value="1"/>
</dbReference>
<evidence type="ECO:0000259" key="4">
    <source>
        <dbReference type="Pfam" id="PF01168"/>
    </source>
</evidence>
<proteinExistence type="inferred from homology"/>
<dbReference type="PROSITE" id="PS01211">
    <property type="entry name" value="UPF0001"/>
    <property type="match status" value="1"/>
</dbReference>
<dbReference type="Pfam" id="PF01168">
    <property type="entry name" value="Ala_racemase_N"/>
    <property type="match status" value="1"/>
</dbReference>
<dbReference type="InterPro" id="IPR029066">
    <property type="entry name" value="PLP-binding_barrel"/>
</dbReference>
<sequence>MFVNDAVVKEMLEKVKPAKLVAATKYIDEKEIEKLENCGCLYFGENRVQAFLEKYEQYHGQGHWHFIGTLQKNKVKYIIDKVELIHSVNSFHLIDELEKQAQKRGLKVHILIQVNIAKEESKHGFDEEEMDQVMEYLSHCPSLIVDGLMMMAPHIEVQQTRIYFRKTRELLETLKTKYPQYPLHELSMGMSEDYYIALEEGATIVRIGRALFKE</sequence>
<dbReference type="EMBL" id="CP101620">
    <property type="protein sequence ID" value="UTY40343.1"/>
    <property type="molecule type" value="Genomic_DNA"/>
</dbReference>
<evidence type="ECO:0000313" key="5">
    <source>
        <dbReference type="EMBL" id="UTY40343.1"/>
    </source>
</evidence>
<dbReference type="HAMAP" id="MF_02087">
    <property type="entry name" value="PLP_homeostasis"/>
    <property type="match status" value="1"/>
</dbReference>
<gene>
    <name evidence="5" type="ORF">NMU03_06055</name>
</gene>
<dbReference type="RefSeq" id="WP_290141763.1">
    <property type="nucleotide sequence ID" value="NZ_CP101620.1"/>
</dbReference>
<dbReference type="InterPro" id="IPR001608">
    <property type="entry name" value="Ala_racemase_N"/>
</dbReference>
<dbReference type="PANTHER" id="PTHR10146">
    <property type="entry name" value="PROLINE SYNTHETASE CO-TRANSCRIBED BACTERIAL HOMOLOG PROTEIN"/>
    <property type="match status" value="1"/>
</dbReference>
<dbReference type="NCBIfam" id="TIGR00044">
    <property type="entry name" value="YggS family pyridoxal phosphate-dependent enzyme"/>
    <property type="match status" value="1"/>
</dbReference>
<dbReference type="InterPro" id="IPR011078">
    <property type="entry name" value="PyrdxlP_homeostasis"/>
</dbReference>
<evidence type="ECO:0000313" key="6">
    <source>
        <dbReference type="Proteomes" id="UP001060112"/>
    </source>
</evidence>
<dbReference type="PIRSF" id="PIRSF004848">
    <property type="entry name" value="YBL036c_PLPDEIII"/>
    <property type="match status" value="1"/>
</dbReference>
<dbReference type="PANTHER" id="PTHR10146:SF14">
    <property type="entry name" value="PYRIDOXAL PHOSPHATE HOMEOSTASIS PROTEIN"/>
    <property type="match status" value="1"/>
</dbReference>